<evidence type="ECO:0000313" key="5">
    <source>
        <dbReference type="Proteomes" id="UP001461498"/>
    </source>
</evidence>
<name>A0AAW1CK81_9HEMI</name>
<dbReference type="InterPro" id="IPR002048">
    <property type="entry name" value="EF_hand_dom"/>
</dbReference>
<dbReference type="Proteomes" id="UP001461498">
    <property type="component" value="Unassembled WGS sequence"/>
</dbReference>
<accession>A0AAW1CK81</accession>
<organism evidence="4 5">
    <name type="scientific">Rhynocoris fuscipes</name>
    <dbReference type="NCBI Taxonomy" id="488301"/>
    <lineage>
        <taxon>Eukaryota</taxon>
        <taxon>Metazoa</taxon>
        <taxon>Ecdysozoa</taxon>
        <taxon>Arthropoda</taxon>
        <taxon>Hexapoda</taxon>
        <taxon>Insecta</taxon>
        <taxon>Pterygota</taxon>
        <taxon>Neoptera</taxon>
        <taxon>Paraneoptera</taxon>
        <taxon>Hemiptera</taxon>
        <taxon>Heteroptera</taxon>
        <taxon>Panheteroptera</taxon>
        <taxon>Cimicomorpha</taxon>
        <taxon>Reduviidae</taxon>
        <taxon>Harpactorinae</taxon>
        <taxon>Harpactorini</taxon>
        <taxon>Rhynocoris</taxon>
    </lineage>
</organism>
<dbReference type="GO" id="GO:0016460">
    <property type="term" value="C:myosin II complex"/>
    <property type="evidence" value="ECO:0007669"/>
    <property type="project" value="TreeGrafter"/>
</dbReference>
<evidence type="ECO:0000256" key="1">
    <source>
        <dbReference type="ARBA" id="ARBA00022737"/>
    </source>
</evidence>
<dbReference type="InterPro" id="IPR018247">
    <property type="entry name" value="EF_Hand_1_Ca_BS"/>
</dbReference>
<dbReference type="PROSITE" id="PS00018">
    <property type="entry name" value="EF_HAND_1"/>
    <property type="match status" value="1"/>
</dbReference>
<dbReference type="SMART" id="SM00054">
    <property type="entry name" value="EFh"/>
    <property type="match status" value="1"/>
</dbReference>
<dbReference type="PANTHER" id="PTHR23048">
    <property type="entry name" value="MYOSIN LIGHT CHAIN 1, 3"/>
    <property type="match status" value="1"/>
</dbReference>
<reference evidence="4 5" key="1">
    <citation type="submission" date="2022-12" db="EMBL/GenBank/DDBJ databases">
        <title>Chromosome-level genome assembly of true bugs.</title>
        <authorList>
            <person name="Ma L."/>
            <person name="Li H."/>
        </authorList>
    </citation>
    <scope>NUCLEOTIDE SEQUENCE [LARGE SCALE GENOMIC DNA]</scope>
    <source>
        <strain evidence="4">Lab_2022b</strain>
    </source>
</reference>
<dbReference type="FunFam" id="1.10.238.10:FF:000178">
    <property type="entry name" value="Calmodulin-2 A"/>
    <property type="match status" value="1"/>
</dbReference>
<keyword evidence="1" id="KW-0677">Repeat</keyword>
<keyword evidence="2" id="KW-0106">Calcium</keyword>
<evidence type="ECO:0000256" key="2">
    <source>
        <dbReference type="ARBA" id="ARBA00022837"/>
    </source>
</evidence>
<dbReference type="GO" id="GO:0005509">
    <property type="term" value="F:calcium ion binding"/>
    <property type="evidence" value="ECO:0007669"/>
    <property type="project" value="InterPro"/>
</dbReference>
<dbReference type="Gene3D" id="1.10.238.10">
    <property type="entry name" value="EF-hand"/>
    <property type="match status" value="1"/>
</dbReference>
<dbReference type="EMBL" id="JAPXFL010000012">
    <property type="protein sequence ID" value="KAK9498455.1"/>
    <property type="molecule type" value="Genomic_DNA"/>
</dbReference>
<gene>
    <name evidence="4" type="ORF">O3M35_003090</name>
</gene>
<feature type="domain" description="EF-hand" evidence="3">
    <location>
        <begin position="1"/>
        <end position="34"/>
    </location>
</feature>
<dbReference type="AlphaFoldDB" id="A0AAW1CK81"/>
<dbReference type="InterPro" id="IPR011992">
    <property type="entry name" value="EF-hand-dom_pair"/>
</dbReference>
<protein>
    <recommendedName>
        <fullName evidence="3">EF-hand domain-containing protein</fullName>
    </recommendedName>
</protein>
<dbReference type="Pfam" id="PF13499">
    <property type="entry name" value="EF-hand_7"/>
    <property type="match status" value="1"/>
</dbReference>
<keyword evidence="5" id="KW-1185">Reference proteome</keyword>
<dbReference type="SUPFAM" id="SSF47473">
    <property type="entry name" value="EF-hand"/>
    <property type="match status" value="1"/>
</dbReference>
<evidence type="ECO:0000259" key="3">
    <source>
        <dbReference type="PROSITE" id="PS50222"/>
    </source>
</evidence>
<sequence length="53" mass="5874">MDEIRAIFAHFDLDNDGKIGIEELSTVMKSLGHNPTSADLEDMIKEVDLNGNL</sequence>
<evidence type="ECO:0000313" key="4">
    <source>
        <dbReference type="EMBL" id="KAK9498455.1"/>
    </source>
</evidence>
<dbReference type="InterPro" id="IPR050230">
    <property type="entry name" value="CALM/Myosin/TropC-like"/>
</dbReference>
<dbReference type="CDD" id="cd00051">
    <property type="entry name" value="EFh"/>
    <property type="match status" value="1"/>
</dbReference>
<proteinExistence type="predicted"/>
<dbReference type="PROSITE" id="PS50222">
    <property type="entry name" value="EF_HAND_2"/>
    <property type="match status" value="1"/>
</dbReference>
<dbReference type="PANTHER" id="PTHR23048:SF0">
    <property type="entry name" value="CALMODULIN LIKE 3"/>
    <property type="match status" value="1"/>
</dbReference>
<comment type="caution">
    <text evidence="4">The sequence shown here is derived from an EMBL/GenBank/DDBJ whole genome shotgun (WGS) entry which is preliminary data.</text>
</comment>